<dbReference type="AlphaFoldDB" id="A0AAW9S656"/>
<proteinExistence type="predicted"/>
<protein>
    <submittedName>
        <fullName evidence="2">Phytase</fullName>
    </submittedName>
</protein>
<dbReference type="SUPFAM" id="SSF50956">
    <property type="entry name" value="Thermostable phytase (3-phytase)"/>
    <property type="match status" value="1"/>
</dbReference>
<dbReference type="InterPro" id="IPR011042">
    <property type="entry name" value="6-blade_b-propeller_TolB-like"/>
</dbReference>
<dbReference type="InterPro" id="IPR003431">
    <property type="entry name" value="B-propeller_Phytase"/>
</dbReference>
<evidence type="ECO:0000313" key="3">
    <source>
        <dbReference type="Proteomes" id="UP001403385"/>
    </source>
</evidence>
<accession>A0AAW9S656</accession>
<reference evidence="2 3" key="1">
    <citation type="submission" date="2024-04" db="EMBL/GenBank/DDBJ databases">
        <title>Novel genus in family Flammeovirgaceae.</title>
        <authorList>
            <person name="Nguyen T.H."/>
            <person name="Vuong T.Q."/>
            <person name="Le H."/>
            <person name="Kim S.-G."/>
        </authorList>
    </citation>
    <scope>NUCLEOTIDE SEQUENCE [LARGE SCALE GENOMIC DNA]</scope>
    <source>
        <strain evidence="2 3">JCM 23209</strain>
    </source>
</reference>
<dbReference type="RefSeq" id="WP_346822129.1">
    <property type="nucleotide sequence ID" value="NZ_JBDKWZ010000008.1"/>
</dbReference>
<organism evidence="2 3">
    <name type="scientific">Rapidithrix thailandica</name>
    <dbReference type="NCBI Taxonomy" id="413964"/>
    <lineage>
        <taxon>Bacteria</taxon>
        <taxon>Pseudomonadati</taxon>
        <taxon>Bacteroidota</taxon>
        <taxon>Cytophagia</taxon>
        <taxon>Cytophagales</taxon>
        <taxon>Flammeovirgaceae</taxon>
        <taxon>Rapidithrix</taxon>
    </lineage>
</organism>
<name>A0AAW9S656_9BACT</name>
<keyword evidence="3" id="KW-1185">Reference proteome</keyword>
<dbReference type="Gene3D" id="2.120.10.30">
    <property type="entry name" value="TolB, C-terminal domain"/>
    <property type="match status" value="1"/>
</dbReference>
<feature type="domain" description="BPP" evidence="1">
    <location>
        <begin position="24"/>
        <end position="363"/>
    </location>
</feature>
<evidence type="ECO:0000259" key="1">
    <source>
        <dbReference type="PROSITE" id="PS51662"/>
    </source>
</evidence>
<dbReference type="Proteomes" id="UP001403385">
    <property type="component" value="Unassembled WGS sequence"/>
</dbReference>
<dbReference type="EMBL" id="JBDKWZ010000008">
    <property type="protein sequence ID" value="MEN7549353.1"/>
    <property type="molecule type" value="Genomic_DNA"/>
</dbReference>
<dbReference type="PROSITE" id="PS51257">
    <property type="entry name" value="PROKAR_LIPOPROTEIN"/>
    <property type="match status" value="1"/>
</dbReference>
<dbReference type="GO" id="GO:0016158">
    <property type="term" value="F:inositol hexakisphosphate 3-phosphatase activity"/>
    <property type="evidence" value="ECO:0007669"/>
    <property type="project" value="InterPro"/>
</dbReference>
<evidence type="ECO:0000313" key="2">
    <source>
        <dbReference type="EMBL" id="MEN7549353.1"/>
    </source>
</evidence>
<gene>
    <name evidence="2" type="ORF">AAG747_15625</name>
</gene>
<comment type="caution">
    <text evidence="2">The sequence shown here is derived from an EMBL/GenBank/DDBJ whole genome shotgun (WGS) entry which is preliminary data.</text>
</comment>
<dbReference type="PROSITE" id="PS51662">
    <property type="entry name" value="BP_PHYTASE"/>
    <property type="match status" value="1"/>
</dbReference>
<sequence>MNTKQFILMTCLGTSLCACFSKKENTNEQSEKPIEKNTAVEPVLITEKGATDTDDPAFWIHPEDPSKSLIIGTDKGNDTPNSGAVLVYDLEGKLIAEKSVVGLTRVNNVDVAQGVNLGGDTSLDIAVVTERGKNALRVFALPAMDSIDNGGIPVFEGDSLRKPMGVALYQRPTDGAVFAIVSRKEGLSGSYLWQYRLYANPDGNVTGELVRKFGAFEGGKEIEAIAVDGELGYVYYSDEGYGVRKYYADPEQGNEELALFAREGFADDHEGISIYTQAEGKGYILVSDQQDNSFQVFPREGTLQNPHDHPLLKKVKVSTQESDGSEVTSLTLNETFKGGLFVAMSEGGVFHYYRWSDLGIEEKQ</sequence>
<dbReference type="Pfam" id="PF02333">
    <property type="entry name" value="Phytase"/>
    <property type="match status" value="1"/>
</dbReference>